<dbReference type="InterPro" id="IPR007109">
    <property type="entry name" value="Brix"/>
</dbReference>
<dbReference type="Gene3D" id="3.40.50.10480">
    <property type="entry name" value="Probable brix-domain ribosomal biogenesis protein"/>
    <property type="match status" value="1"/>
</dbReference>
<evidence type="ECO:0000313" key="2">
    <source>
        <dbReference type="EMBL" id="GBF08675.1"/>
    </source>
</evidence>
<accession>A0A401H899</accession>
<evidence type="ECO:0000259" key="1">
    <source>
        <dbReference type="PROSITE" id="PS50833"/>
    </source>
</evidence>
<dbReference type="AlphaFoldDB" id="A0A401H899"/>
<name>A0A401H899_AERPX</name>
<dbReference type="PROSITE" id="PS50833">
    <property type="entry name" value="BRIX"/>
    <property type="match status" value="1"/>
</dbReference>
<reference evidence="2 3" key="1">
    <citation type="submission" date="2017-02" db="EMBL/GenBank/DDBJ databases">
        <title>isolation and characterization of a novel temperate virus Aeropyrum globular virus 1 infecting hyperthermophilic archaeon Aeropyrum.</title>
        <authorList>
            <person name="Yumiya M."/>
            <person name="Yoshida T."/>
            <person name="Sako Y."/>
        </authorList>
    </citation>
    <scope>NUCLEOTIDE SEQUENCE [LARGE SCALE GENOMIC DNA]</scope>
    <source>
        <strain evidence="2 3">YK1-12-2013</strain>
    </source>
</reference>
<dbReference type="Proteomes" id="UP000291213">
    <property type="component" value="Unassembled WGS sequence"/>
</dbReference>
<dbReference type="GO" id="GO:0006364">
    <property type="term" value="P:rRNA processing"/>
    <property type="evidence" value="ECO:0007669"/>
    <property type="project" value="InterPro"/>
</dbReference>
<evidence type="ECO:0000313" key="3">
    <source>
        <dbReference type="Proteomes" id="UP000291213"/>
    </source>
</evidence>
<dbReference type="GO" id="GO:0019843">
    <property type="term" value="F:rRNA binding"/>
    <property type="evidence" value="ECO:0007669"/>
    <property type="project" value="InterPro"/>
</dbReference>
<feature type="domain" description="Brix" evidence="1">
    <location>
        <begin position="1"/>
        <end position="144"/>
    </location>
</feature>
<protein>
    <submittedName>
        <fullName evidence="2">Probable Brix domain-containing ribosomal biogenesis protein</fullName>
    </submittedName>
</protein>
<dbReference type="EMBL" id="BDMD01000016">
    <property type="protein sequence ID" value="GBF08675.1"/>
    <property type="molecule type" value="Genomic_DNA"/>
</dbReference>
<organism evidence="2 3">
    <name type="scientific">Aeropyrum pernix</name>
    <dbReference type="NCBI Taxonomy" id="56636"/>
    <lineage>
        <taxon>Archaea</taxon>
        <taxon>Thermoproteota</taxon>
        <taxon>Thermoprotei</taxon>
        <taxon>Desulfurococcales</taxon>
        <taxon>Desulfurococcaceae</taxon>
        <taxon>Aeropyrum</taxon>
    </lineage>
</organism>
<gene>
    <name evidence="2" type="ORF">apy_04000</name>
</gene>
<sequence length="149" mass="15998">MEELAREAIIRGADRIVVVGERRGNPGIIRVYAVEGPGRPDNIVSFIVKGVSLSRERRWGLPSLRGDEVLVARPLDSGVAAEFADAFVIAFHARLKPPEAAGYVEAVIESLDSRTVAVTFRYGGARVGPMLRLGKPAEMVKRGGGFKGG</sequence>
<proteinExistence type="predicted"/>
<dbReference type="SUPFAM" id="SSF52954">
    <property type="entry name" value="Class II aaRS ABD-related"/>
    <property type="match status" value="1"/>
</dbReference>
<comment type="caution">
    <text evidence="2">The sequence shown here is derived from an EMBL/GenBank/DDBJ whole genome shotgun (WGS) entry which is preliminary data.</text>
</comment>